<accession>A0A9X3TRE7</accession>
<feature type="compositionally biased region" description="Polar residues" evidence="3">
    <location>
        <begin position="88"/>
        <end position="101"/>
    </location>
</feature>
<protein>
    <recommendedName>
        <fullName evidence="5">NodB homology domain-containing protein</fullName>
    </recommendedName>
</protein>
<evidence type="ECO:0000313" key="6">
    <source>
        <dbReference type="EMBL" id="MDA5109401.1"/>
    </source>
</evidence>
<dbReference type="GO" id="GO:0016810">
    <property type="term" value="F:hydrolase activity, acting on carbon-nitrogen (but not peptide) bonds"/>
    <property type="evidence" value="ECO:0007669"/>
    <property type="project" value="InterPro"/>
</dbReference>
<feature type="compositionally biased region" description="Basic and acidic residues" evidence="3">
    <location>
        <begin position="52"/>
        <end position="76"/>
    </location>
</feature>
<keyword evidence="7" id="KW-1185">Reference proteome</keyword>
<dbReference type="SUPFAM" id="SSF88713">
    <property type="entry name" value="Glycoside hydrolase/deacetylase"/>
    <property type="match status" value="1"/>
</dbReference>
<evidence type="ECO:0000256" key="3">
    <source>
        <dbReference type="SAM" id="MobiDB-lite"/>
    </source>
</evidence>
<feature type="chain" id="PRO_5040818099" description="NodB homology domain-containing protein" evidence="4">
    <location>
        <begin position="24"/>
        <end position="444"/>
    </location>
</feature>
<organism evidence="6 7">
    <name type="scientific">Brevibacillus thermoruber</name>
    <dbReference type="NCBI Taxonomy" id="33942"/>
    <lineage>
        <taxon>Bacteria</taxon>
        <taxon>Bacillati</taxon>
        <taxon>Bacillota</taxon>
        <taxon>Bacilli</taxon>
        <taxon>Bacillales</taxon>
        <taxon>Paenibacillaceae</taxon>
        <taxon>Brevibacillus</taxon>
    </lineage>
</organism>
<dbReference type="InterPro" id="IPR002509">
    <property type="entry name" value="NODB_dom"/>
</dbReference>
<feature type="compositionally biased region" description="Polar residues" evidence="3">
    <location>
        <begin position="42"/>
        <end position="51"/>
    </location>
</feature>
<dbReference type="InterPro" id="IPR011330">
    <property type="entry name" value="Glyco_hydro/deAcase_b/a-brl"/>
</dbReference>
<dbReference type="Pfam" id="PF01522">
    <property type="entry name" value="Polysacc_deac_1"/>
    <property type="match status" value="1"/>
</dbReference>
<name>A0A9X3TRE7_9BACL</name>
<evidence type="ECO:0000256" key="4">
    <source>
        <dbReference type="SAM" id="SignalP"/>
    </source>
</evidence>
<dbReference type="GO" id="GO:0005975">
    <property type="term" value="P:carbohydrate metabolic process"/>
    <property type="evidence" value="ECO:0007669"/>
    <property type="project" value="InterPro"/>
</dbReference>
<dbReference type="PANTHER" id="PTHR34216:SF3">
    <property type="entry name" value="POLY-BETA-1,6-N-ACETYL-D-GLUCOSAMINE N-DEACETYLASE"/>
    <property type="match status" value="1"/>
</dbReference>
<feature type="signal peptide" evidence="4">
    <location>
        <begin position="1"/>
        <end position="23"/>
    </location>
</feature>
<sequence length="444" mass="49275">MSKGRQTLLACALVPALLLPGCAGPNLQGRDDSPLPAANVSPGGQTPQAGDSQERQPDAKQPDAHPTETGARKPDEGGPQADQPHAGSPTTDQPGTESRQPGETGPASDRPGSAAADTQELAVYRGPVEHIFFHPLIAYPTLAFDGDAMDKGYRDWFVTVPEFERIVESLYRNQYILIDIRDLYEERVENGRRHLVKKELRLPKNKKPLIISIDDMNYYDYMRKNGNVHKLVLDGDGNVAAYSRTPEGNESIAYNNEIVPILDAFVRAHPDFSFRGAKGMIALTGYEGVLGYRTQDAASPHYESEKREALKVIARLKETGWSFASHGYGHRDAQRISYNSLVEDTLRWKREVEPLTGPTPVYVYPYGSRVETNSDKYAFLVRSGFAVLCGVGPAPYLKYTGEAVMMDRRHIDGIALEQQGERLAHMFDSRQVIDAERYRTAAKP</sequence>
<feature type="region of interest" description="Disordered" evidence="3">
    <location>
        <begin position="21"/>
        <end position="117"/>
    </location>
</feature>
<dbReference type="Gene3D" id="3.20.20.370">
    <property type="entry name" value="Glycoside hydrolase/deacetylase"/>
    <property type="match status" value="1"/>
</dbReference>
<proteinExistence type="predicted"/>
<dbReference type="Proteomes" id="UP001151071">
    <property type="component" value="Unassembled WGS sequence"/>
</dbReference>
<dbReference type="GO" id="GO:0005576">
    <property type="term" value="C:extracellular region"/>
    <property type="evidence" value="ECO:0007669"/>
    <property type="project" value="UniProtKB-SubCell"/>
</dbReference>
<gene>
    <name evidence="6" type="ORF">O3V59_13600</name>
</gene>
<dbReference type="EMBL" id="JAPYYP010000016">
    <property type="protein sequence ID" value="MDA5109401.1"/>
    <property type="molecule type" value="Genomic_DNA"/>
</dbReference>
<feature type="domain" description="NodB homology" evidence="5">
    <location>
        <begin position="311"/>
        <end position="371"/>
    </location>
</feature>
<evidence type="ECO:0000259" key="5">
    <source>
        <dbReference type="Pfam" id="PF01522"/>
    </source>
</evidence>
<comment type="subcellular location">
    <subcellularLocation>
        <location evidence="1">Secreted</location>
    </subcellularLocation>
</comment>
<dbReference type="AlphaFoldDB" id="A0A9X3TRE7"/>
<evidence type="ECO:0000313" key="7">
    <source>
        <dbReference type="Proteomes" id="UP001151071"/>
    </source>
</evidence>
<evidence type="ECO:0000256" key="1">
    <source>
        <dbReference type="ARBA" id="ARBA00004613"/>
    </source>
</evidence>
<dbReference type="InterPro" id="IPR051398">
    <property type="entry name" value="Polysacch_Deacetylase"/>
</dbReference>
<comment type="caution">
    <text evidence="6">The sequence shown here is derived from an EMBL/GenBank/DDBJ whole genome shotgun (WGS) entry which is preliminary data.</text>
</comment>
<dbReference type="RefSeq" id="WP_271140349.1">
    <property type="nucleotide sequence ID" value="NZ_JAPYYP010000016.1"/>
</dbReference>
<reference evidence="6" key="1">
    <citation type="submission" date="2022-12" db="EMBL/GenBank/DDBJ databases">
        <title>Draft genome sequence of the thermophilic strain Brevibacillus thermoruber HT42, isolated from Los Humeros, Puebla, Mexico, with biotechnological potential.</title>
        <authorList>
            <person name="Lara Sanchez J."/>
            <person name="Solis Palacios R."/>
            <person name="Bustos Baena A.S."/>
            <person name="Ruz Baez A.E."/>
            <person name="Espinosa Luna G."/>
            <person name="Oliart Ros R.M."/>
        </authorList>
    </citation>
    <scope>NUCLEOTIDE SEQUENCE</scope>
    <source>
        <strain evidence="6">HT42</strain>
    </source>
</reference>
<evidence type="ECO:0000256" key="2">
    <source>
        <dbReference type="ARBA" id="ARBA00022729"/>
    </source>
</evidence>
<dbReference type="PANTHER" id="PTHR34216">
    <property type="match status" value="1"/>
</dbReference>
<keyword evidence="2 4" id="KW-0732">Signal</keyword>